<dbReference type="InterPro" id="IPR037158">
    <property type="entry name" value="Thr_synth_N_sf"/>
</dbReference>
<dbReference type="RefSeq" id="WP_209513109.1">
    <property type="nucleotide sequence ID" value="NZ_JAGGKS010000014.1"/>
</dbReference>
<dbReference type="InterPro" id="IPR029144">
    <property type="entry name" value="Thr_synth_N"/>
</dbReference>
<keyword evidence="7" id="KW-1185">Reference proteome</keyword>
<dbReference type="CDD" id="cd01560">
    <property type="entry name" value="Thr-synth_2"/>
    <property type="match status" value="1"/>
</dbReference>
<sequence length="496" mass="56157">MIKNYESTRSANIKSTASEAILKGIADDGGLYIMRNLDDKKVDIEKLQGKGYKEIARIVIELMLDDFSKENIKECVEKAYTNKFSTKEITPVVKVGQCFITELFHGPTSAFKDVALSILPHLVTTSYDMNDMKGEVIILTATSGDTGKAALEGFKDVKGTKIIVFYPDGGVSQVQRLQMVTQEGSNTHVCAIKGNFDDAQTGVKKIFTNNELINELSKENKMFSSANSINIGRLVPQIVYYFYSYIKLVEKGEIKLYDKINFSVPTGNFGNILAGYYAKLLGLPIKKLICASNENNVLYDFIKTGIYDRNRTFYKTISPSMDILVSSNLERLLYYISEKNNEVVKEFMDKLNREGKYEIDEKMKQTLNSQFYAGCVYKEETQNIIKETYEKHGYLLDTHTAVAFKVLQDYKNETGDNTVSVVLSTASPFKFTRSVYESLFGPSDVDEFKIMHELSEKTGVKIPENLQGLEYKKILHQKLCEINEMVEYVKTVGDLK</sequence>
<dbReference type="InterPro" id="IPR004450">
    <property type="entry name" value="Thr_synthase-like"/>
</dbReference>
<dbReference type="InterPro" id="IPR036052">
    <property type="entry name" value="TrpB-like_PALP_sf"/>
</dbReference>
<dbReference type="Gene3D" id="3.90.1380.10">
    <property type="entry name" value="Threonine synthase, N-terminal domain"/>
    <property type="match status" value="1"/>
</dbReference>
<comment type="caution">
    <text evidence="6">The sequence shown here is derived from an EMBL/GenBank/DDBJ whole genome shotgun (WGS) entry which is preliminary data.</text>
</comment>
<comment type="similarity">
    <text evidence="2">Belongs to the threonine synthase family.</text>
</comment>
<evidence type="ECO:0000259" key="5">
    <source>
        <dbReference type="Pfam" id="PF14821"/>
    </source>
</evidence>
<dbReference type="Gene3D" id="3.40.50.1100">
    <property type="match status" value="2"/>
</dbReference>
<evidence type="ECO:0000313" key="7">
    <source>
        <dbReference type="Proteomes" id="UP001519342"/>
    </source>
</evidence>
<dbReference type="GO" id="GO:0004795">
    <property type="term" value="F:threonine synthase activity"/>
    <property type="evidence" value="ECO:0007669"/>
    <property type="project" value="UniProtKB-EC"/>
</dbReference>
<dbReference type="NCBIfam" id="TIGR00260">
    <property type="entry name" value="thrC"/>
    <property type="match status" value="1"/>
</dbReference>
<dbReference type="PANTHER" id="PTHR43515:SF1">
    <property type="entry name" value="THREONINE SYNTHASE-LIKE 1"/>
    <property type="match status" value="1"/>
</dbReference>
<name>A0ABS4GIN4_9FIRM</name>
<protein>
    <recommendedName>
        <fullName evidence="4">Threonine synthase</fullName>
        <ecNumber evidence="4">4.2.3.1</ecNumber>
    </recommendedName>
</protein>
<evidence type="ECO:0000256" key="1">
    <source>
        <dbReference type="ARBA" id="ARBA00001933"/>
    </source>
</evidence>
<evidence type="ECO:0000313" key="6">
    <source>
        <dbReference type="EMBL" id="MBP1927402.1"/>
    </source>
</evidence>
<dbReference type="EC" id="4.2.3.1" evidence="4"/>
<comment type="cofactor">
    <cofactor evidence="1">
        <name>pyridoxal 5'-phosphate</name>
        <dbReference type="ChEBI" id="CHEBI:597326"/>
    </cofactor>
</comment>
<keyword evidence="6" id="KW-0456">Lyase</keyword>
<gene>
    <name evidence="6" type="ORF">J2Z76_003303</name>
</gene>
<keyword evidence="3" id="KW-0663">Pyridoxal phosphate</keyword>
<feature type="domain" description="Threonine synthase N-terminal" evidence="5">
    <location>
        <begin position="4"/>
        <end position="80"/>
    </location>
</feature>
<evidence type="ECO:0000256" key="4">
    <source>
        <dbReference type="NCBIfam" id="TIGR00260"/>
    </source>
</evidence>
<dbReference type="EMBL" id="JAGGKS010000014">
    <property type="protein sequence ID" value="MBP1927402.1"/>
    <property type="molecule type" value="Genomic_DNA"/>
</dbReference>
<evidence type="ECO:0000256" key="3">
    <source>
        <dbReference type="ARBA" id="ARBA00022898"/>
    </source>
</evidence>
<dbReference type="SUPFAM" id="SSF53686">
    <property type="entry name" value="Tryptophan synthase beta subunit-like PLP-dependent enzymes"/>
    <property type="match status" value="1"/>
</dbReference>
<organism evidence="6 7">
    <name type="scientific">Sedimentibacter acidaminivorans</name>
    <dbReference type="NCBI Taxonomy" id="913099"/>
    <lineage>
        <taxon>Bacteria</taxon>
        <taxon>Bacillati</taxon>
        <taxon>Bacillota</taxon>
        <taxon>Tissierellia</taxon>
        <taxon>Sedimentibacter</taxon>
    </lineage>
</organism>
<dbReference type="Pfam" id="PF24857">
    <property type="entry name" value="THR4_C"/>
    <property type="match status" value="1"/>
</dbReference>
<proteinExistence type="inferred from homology"/>
<dbReference type="Proteomes" id="UP001519342">
    <property type="component" value="Unassembled WGS sequence"/>
</dbReference>
<evidence type="ECO:0000256" key="2">
    <source>
        <dbReference type="ARBA" id="ARBA00005517"/>
    </source>
</evidence>
<reference evidence="6 7" key="1">
    <citation type="submission" date="2021-03" db="EMBL/GenBank/DDBJ databases">
        <title>Genomic Encyclopedia of Type Strains, Phase IV (KMG-IV): sequencing the most valuable type-strain genomes for metagenomic binning, comparative biology and taxonomic classification.</title>
        <authorList>
            <person name="Goeker M."/>
        </authorList>
    </citation>
    <scope>NUCLEOTIDE SEQUENCE [LARGE SCALE GENOMIC DNA]</scope>
    <source>
        <strain evidence="6 7">DSM 24004</strain>
    </source>
</reference>
<dbReference type="PANTHER" id="PTHR43515">
    <property type="entry name" value="THREONINE SYNTHASE-LIKE 1"/>
    <property type="match status" value="1"/>
</dbReference>
<dbReference type="Pfam" id="PF14821">
    <property type="entry name" value="Thr_synth_N"/>
    <property type="match status" value="1"/>
</dbReference>
<accession>A0ABS4GIN4</accession>